<dbReference type="Proteomes" id="UP000695022">
    <property type="component" value="Unplaced"/>
</dbReference>
<keyword evidence="2 5" id="KW-0812">Transmembrane</keyword>
<organism evidence="6 7">
    <name type="scientific">Priapulus caudatus</name>
    <name type="common">Priapulid worm</name>
    <dbReference type="NCBI Taxonomy" id="37621"/>
    <lineage>
        <taxon>Eukaryota</taxon>
        <taxon>Metazoa</taxon>
        <taxon>Ecdysozoa</taxon>
        <taxon>Scalidophora</taxon>
        <taxon>Priapulida</taxon>
        <taxon>Priapulimorpha</taxon>
        <taxon>Priapulimorphida</taxon>
        <taxon>Priapulidae</taxon>
        <taxon>Priapulus</taxon>
    </lineage>
</organism>
<proteinExistence type="predicted"/>
<dbReference type="GeneID" id="106816720"/>
<keyword evidence="3 5" id="KW-1133">Transmembrane helix</keyword>
<feature type="transmembrane region" description="Helical" evidence="5">
    <location>
        <begin position="33"/>
        <end position="55"/>
    </location>
</feature>
<evidence type="ECO:0000256" key="5">
    <source>
        <dbReference type="SAM" id="Phobius"/>
    </source>
</evidence>
<sequence length="132" mass="14341">MFAFLASLEAFAPIVATLVFNNLYPVTLHFMPGFCYIVCALLCLITIIIAIWLYMDMKAEPEYDIMEEEDRGNEAIGKDDGIENGADASVCNAPSIQDAGITHAVVLVAHERSNLSSGGPSYDAMNGMPDVY</sequence>
<evidence type="ECO:0000256" key="3">
    <source>
        <dbReference type="ARBA" id="ARBA00022989"/>
    </source>
</evidence>
<keyword evidence="6" id="KW-1185">Reference proteome</keyword>
<name>A0ABM1EXA4_PRICU</name>
<dbReference type="RefSeq" id="XP_014676825.1">
    <property type="nucleotide sequence ID" value="XM_014821339.1"/>
</dbReference>
<evidence type="ECO:0000256" key="4">
    <source>
        <dbReference type="ARBA" id="ARBA00023136"/>
    </source>
</evidence>
<evidence type="ECO:0000313" key="7">
    <source>
        <dbReference type="RefSeq" id="XP_014676825.1"/>
    </source>
</evidence>
<gene>
    <name evidence="7" type="primary">LOC106816720</name>
</gene>
<reference evidence="7" key="1">
    <citation type="submission" date="2025-08" db="UniProtKB">
        <authorList>
            <consortium name="RefSeq"/>
        </authorList>
    </citation>
    <scope>IDENTIFICATION</scope>
</reference>
<accession>A0ABM1EXA4</accession>
<evidence type="ECO:0000256" key="2">
    <source>
        <dbReference type="ARBA" id="ARBA00022692"/>
    </source>
</evidence>
<protein>
    <submittedName>
        <fullName evidence="7">Uncharacterized protein LOC106816720</fullName>
    </submittedName>
</protein>
<comment type="subcellular location">
    <subcellularLocation>
        <location evidence="1">Membrane</location>
        <topology evidence="1">Multi-pass membrane protein</topology>
    </subcellularLocation>
</comment>
<evidence type="ECO:0000313" key="6">
    <source>
        <dbReference type="Proteomes" id="UP000695022"/>
    </source>
</evidence>
<evidence type="ECO:0000256" key="1">
    <source>
        <dbReference type="ARBA" id="ARBA00004141"/>
    </source>
</evidence>
<keyword evidence="4 5" id="KW-0472">Membrane</keyword>
<dbReference type="PANTHER" id="PTHR23507">
    <property type="entry name" value="ZGC:174356"/>
    <property type="match status" value="1"/>
</dbReference>
<dbReference type="PANTHER" id="PTHR23507:SF1">
    <property type="entry name" value="FI18259P1-RELATED"/>
    <property type="match status" value="1"/>
</dbReference>